<feature type="transmembrane region" description="Helical" evidence="6">
    <location>
        <begin position="92"/>
        <end position="111"/>
    </location>
</feature>
<comment type="similarity">
    <text evidence="2 6">Belongs to the peroxisomal membrane protein PXMP2/4 family.</text>
</comment>
<accession>A0A9W7ZQK8</accession>
<evidence type="ECO:0000256" key="5">
    <source>
        <dbReference type="ARBA" id="ARBA00023136"/>
    </source>
</evidence>
<feature type="transmembrane region" description="Helical" evidence="6">
    <location>
        <begin position="198"/>
        <end position="214"/>
    </location>
</feature>
<comment type="subcellular location">
    <subcellularLocation>
        <location evidence="1">Membrane</location>
        <topology evidence="1">Multi-pass membrane protein</topology>
    </subcellularLocation>
</comment>
<dbReference type="AlphaFoldDB" id="A0A9W7ZQK8"/>
<protein>
    <recommendedName>
        <fullName evidence="9">Peroxisomal membrane protein PMP22</fullName>
    </recommendedName>
</protein>
<evidence type="ECO:0008006" key="9">
    <source>
        <dbReference type="Google" id="ProtNLM"/>
    </source>
</evidence>
<evidence type="ECO:0000256" key="1">
    <source>
        <dbReference type="ARBA" id="ARBA00004141"/>
    </source>
</evidence>
<dbReference type="Proteomes" id="UP001150569">
    <property type="component" value="Unassembled WGS sequence"/>
</dbReference>
<reference evidence="7" key="1">
    <citation type="submission" date="2022-07" db="EMBL/GenBank/DDBJ databases">
        <title>Phylogenomic reconstructions and comparative analyses of Kickxellomycotina fungi.</title>
        <authorList>
            <person name="Reynolds N.K."/>
            <person name="Stajich J.E."/>
            <person name="Barry K."/>
            <person name="Grigoriev I.V."/>
            <person name="Crous P."/>
            <person name="Smith M.E."/>
        </authorList>
    </citation>
    <scope>NUCLEOTIDE SEQUENCE</scope>
    <source>
        <strain evidence="7">RSA 861</strain>
    </source>
</reference>
<evidence type="ECO:0000256" key="2">
    <source>
        <dbReference type="ARBA" id="ARBA00006824"/>
    </source>
</evidence>
<keyword evidence="5 6" id="KW-0472">Membrane</keyword>
<dbReference type="PANTHER" id="PTHR11266:SF93">
    <property type="entry name" value="INTEGRAL MEMBRANE PROTEIN 25D9-6"/>
    <property type="match status" value="1"/>
</dbReference>
<organism evidence="7 8">
    <name type="scientific">Tieghemiomyces parasiticus</name>
    <dbReference type="NCBI Taxonomy" id="78921"/>
    <lineage>
        <taxon>Eukaryota</taxon>
        <taxon>Fungi</taxon>
        <taxon>Fungi incertae sedis</taxon>
        <taxon>Zoopagomycota</taxon>
        <taxon>Kickxellomycotina</taxon>
        <taxon>Dimargaritomycetes</taxon>
        <taxon>Dimargaritales</taxon>
        <taxon>Dimargaritaceae</taxon>
        <taxon>Tieghemiomyces</taxon>
    </lineage>
</organism>
<evidence type="ECO:0000256" key="4">
    <source>
        <dbReference type="ARBA" id="ARBA00022989"/>
    </source>
</evidence>
<dbReference type="Pfam" id="PF04117">
    <property type="entry name" value="Mpv17_PMP22"/>
    <property type="match status" value="1"/>
</dbReference>
<keyword evidence="3 6" id="KW-0812">Transmembrane</keyword>
<keyword evidence="8" id="KW-1185">Reference proteome</keyword>
<keyword evidence="4 6" id="KW-1133">Transmembrane helix</keyword>
<dbReference type="OrthoDB" id="860at2759"/>
<feature type="transmembrane region" description="Helical" evidence="6">
    <location>
        <begin position="131"/>
        <end position="155"/>
    </location>
</feature>
<evidence type="ECO:0000256" key="6">
    <source>
        <dbReference type="RuleBase" id="RU363053"/>
    </source>
</evidence>
<evidence type="ECO:0000313" key="8">
    <source>
        <dbReference type="Proteomes" id="UP001150569"/>
    </source>
</evidence>
<name>A0A9W7ZQK8_9FUNG</name>
<dbReference type="EMBL" id="JANBPT010001018">
    <property type="protein sequence ID" value="KAJ1910682.1"/>
    <property type="molecule type" value="Genomic_DNA"/>
</dbReference>
<evidence type="ECO:0000313" key="7">
    <source>
        <dbReference type="EMBL" id="KAJ1910682.1"/>
    </source>
</evidence>
<proteinExistence type="inferred from homology"/>
<dbReference type="InterPro" id="IPR007248">
    <property type="entry name" value="Mpv17_PMP22"/>
</dbReference>
<evidence type="ECO:0000256" key="3">
    <source>
        <dbReference type="ARBA" id="ARBA00022692"/>
    </source>
</evidence>
<dbReference type="GO" id="GO:0005778">
    <property type="term" value="C:peroxisomal membrane"/>
    <property type="evidence" value="ECO:0007669"/>
    <property type="project" value="TreeGrafter"/>
</dbReference>
<gene>
    <name evidence="7" type="ORF">IWQ60_010526</name>
</gene>
<dbReference type="PANTHER" id="PTHR11266">
    <property type="entry name" value="PEROXISOMAL MEMBRANE PROTEIN 2, PXMP2 MPV17"/>
    <property type="match status" value="1"/>
</dbReference>
<comment type="caution">
    <text evidence="7">The sequence shown here is derived from an EMBL/GenBank/DDBJ whole genome shotgun (WGS) entry which is preliminary data.</text>
</comment>
<sequence length="224" mass="24560">MAVLSKSILTQMLTFYLTNLMRRPLLTKACTAGALLGLQEHLAKVLAGTAQRGGATDKAAETEAVEANAICSGDGPHTALAKIARRHIDPKVVQMALYGFFLSGPLGHYLYETLGRFLAKRKGPIVPVLMLLISNLVFSPIQNAVYLMAMAFIAGKRKPAQLAAVVKSQLLHLQKVSWVLFPAIQLFANRFIPQPLWVPFFNLIGFVFGVYVNTQAKRAMLKKP</sequence>